<dbReference type="InterPro" id="IPR036964">
    <property type="entry name" value="RASGEF_cat_dom_sf"/>
</dbReference>
<dbReference type="PROSITE" id="PS50222">
    <property type="entry name" value="EF_HAND_2"/>
    <property type="match status" value="2"/>
</dbReference>
<dbReference type="InterPro" id="IPR018247">
    <property type="entry name" value="EF_Hand_1_Ca_BS"/>
</dbReference>
<organism evidence="10 11">
    <name type="scientific">Acrobeloides nanus</name>
    <dbReference type="NCBI Taxonomy" id="290746"/>
    <lineage>
        <taxon>Eukaryota</taxon>
        <taxon>Metazoa</taxon>
        <taxon>Ecdysozoa</taxon>
        <taxon>Nematoda</taxon>
        <taxon>Chromadorea</taxon>
        <taxon>Rhabditida</taxon>
        <taxon>Tylenchina</taxon>
        <taxon>Cephalobomorpha</taxon>
        <taxon>Cephaloboidea</taxon>
        <taxon>Cephalobidae</taxon>
        <taxon>Acrobeloides</taxon>
    </lineage>
</organism>
<evidence type="ECO:0000259" key="9">
    <source>
        <dbReference type="PROSITE" id="PS50222"/>
    </source>
</evidence>
<feature type="domain" description="Phorbol-ester/DAG-type" evidence="8">
    <location>
        <begin position="472"/>
        <end position="522"/>
    </location>
</feature>
<dbReference type="AlphaFoldDB" id="A0A914DVP1"/>
<evidence type="ECO:0000259" key="8">
    <source>
        <dbReference type="PROSITE" id="PS50081"/>
    </source>
</evidence>
<dbReference type="Pfam" id="PF00617">
    <property type="entry name" value="RasGEF"/>
    <property type="match status" value="1"/>
</dbReference>
<feature type="domain" description="Ras-GEF" evidence="7">
    <location>
        <begin position="132"/>
        <end position="365"/>
    </location>
</feature>
<sequence>MVRICCESFDEHGEPLSDFPHILFMVGEWLMEMTELMAQLVALYQEEYSEYGVKICYAIGYWIRNFPAHFDANAQLCKLVERIKKMAIDDGVQEEAVHELDVSSVPSYAWLRNVSVRNPVSRHVSLSFEQWSPEDISTSMSHIDYKVLSRVTIPELKKYVKCNKLNQTPILERSIAVFNSLSSWVQCMILSKSTPRERAEVIVKFVNVGKHLRKLHNFNTLMAVIGGVTHSNISRLSKTHAQLPPEIKKDLTALTQLLSNHSNFSQYRKTLQETKSRFKIPIMGVHLKDLIVWHNNALDFEKTRAISGKRLYQLAHLLSYFLGVNRMTHNFPDPNMDLINTLKVSLDISYNENDIYDLSLKREPRTLLNFQAGSSRSVVFADWASGVCQAPDPETINKHISDMVEAVFKHYDHDRDAYISQQEFEQIAGNFPFIDPFTVIDVDRDGQISKSEMKAYFINLNKQSTEFRRGFKHNFHETTFLTPAICAHCNKILWGLIRQGFKCKDCALIVHSACKDVAVAECRRRRTGLSGWLYSPRNGTTANNGNQKKGIFLNYSFYFLHLLLQVHFLQIYAVYSTHRRSLTSSSSRTSSQKSSSQRSKNRTVSTVSESSSPEPPLTATSEPSSLPQENNFRSSFHRFIRPAERKNRAVSETADCFRSRNDSPDVDPENLASLASEEVFDDESNSSLASARSKNSPNLRRSQRHSSRRLSPTYENSHEGFSR</sequence>
<evidence type="ECO:0000259" key="7">
    <source>
        <dbReference type="PROSITE" id="PS50009"/>
    </source>
</evidence>
<accession>A0A914DVP1</accession>
<dbReference type="Pfam" id="PF00130">
    <property type="entry name" value="C1_1"/>
    <property type="match status" value="1"/>
</dbReference>
<dbReference type="Gene3D" id="1.10.840.10">
    <property type="entry name" value="Ras guanine-nucleotide exchange factors catalytic domain"/>
    <property type="match status" value="1"/>
</dbReference>
<dbReference type="Gene3D" id="1.10.238.10">
    <property type="entry name" value="EF-hand"/>
    <property type="match status" value="1"/>
</dbReference>
<dbReference type="GO" id="GO:0005886">
    <property type="term" value="C:plasma membrane"/>
    <property type="evidence" value="ECO:0007669"/>
    <property type="project" value="TreeGrafter"/>
</dbReference>
<dbReference type="GO" id="GO:0005085">
    <property type="term" value="F:guanyl-nucleotide exchange factor activity"/>
    <property type="evidence" value="ECO:0007669"/>
    <property type="project" value="UniProtKB-KW"/>
</dbReference>
<dbReference type="PROSITE" id="PS50081">
    <property type="entry name" value="ZF_DAG_PE_2"/>
    <property type="match status" value="1"/>
</dbReference>
<keyword evidence="4" id="KW-0106">Calcium</keyword>
<dbReference type="PROSITE" id="PS50009">
    <property type="entry name" value="RASGEF_CAT"/>
    <property type="match status" value="1"/>
</dbReference>
<dbReference type="Gene3D" id="3.30.60.20">
    <property type="match status" value="1"/>
</dbReference>
<dbReference type="SMART" id="SM00147">
    <property type="entry name" value="RasGEF"/>
    <property type="match status" value="1"/>
</dbReference>
<dbReference type="CDD" id="cd00155">
    <property type="entry name" value="RasGEF"/>
    <property type="match status" value="1"/>
</dbReference>
<protein>
    <submittedName>
        <fullName evidence="11">Ras guanyl-releasing protein 3</fullName>
    </submittedName>
</protein>
<dbReference type="InterPro" id="IPR023578">
    <property type="entry name" value="Ras_GEF_dom_sf"/>
</dbReference>
<feature type="region of interest" description="Disordered" evidence="6">
    <location>
        <begin position="650"/>
        <end position="723"/>
    </location>
</feature>
<keyword evidence="3" id="KW-0862">Zinc</keyword>
<dbReference type="CDD" id="cd20808">
    <property type="entry name" value="C1_RASGRP"/>
    <property type="match status" value="1"/>
</dbReference>
<dbReference type="InterPro" id="IPR046349">
    <property type="entry name" value="C1-like_sf"/>
</dbReference>
<dbReference type="SUPFAM" id="SSF57889">
    <property type="entry name" value="Cysteine-rich domain"/>
    <property type="match status" value="1"/>
</dbReference>
<dbReference type="GO" id="GO:0007265">
    <property type="term" value="P:Ras protein signal transduction"/>
    <property type="evidence" value="ECO:0007669"/>
    <property type="project" value="TreeGrafter"/>
</dbReference>
<feature type="region of interest" description="Disordered" evidence="6">
    <location>
        <begin position="583"/>
        <end position="630"/>
    </location>
</feature>
<feature type="domain" description="EF-hand" evidence="9">
    <location>
        <begin position="437"/>
        <end position="463"/>
    </location>
</feature>
<keyword evidence="10" id="KW-1185">Reference proteome</keyword>
<dbReference type="InterPro" id="IPR001895">
    <property type="entry name" value="RASGEF_cat_dom"/>
</dbReference>
<keyword evidence="2" id="KW-0479">Metal-binding</keyword>
<feature type="compositionally biased region" description="Basic and acidic residues" evidence="6">
    <location>
        <begin position="650"/>
        <end position="663"/>
    </location>
</feature>
<dbReference type="PANTHER" id="PTHR23113">
    <property type="entry name" value="GUANINE NUCLEOTIDE EXCHANGE FACTOR"/>
    <property type="match status" value="1"/>
</dbReference>
<evidence type="ECO:0000256" key="3">
    <source>
        <dbReference type="ARBA" id="ARBA00022833"/>
    </source>
</evidence>
<dbReference type="Pfam" id="PF13202">
    <property type="entry name" value="EF-hand_5"/>
    <property type="match status" value="1"/>
</dbReference>
<name>A0A914DVP1_9BILA</name>
<dbReference type="InterPro" id="IPR002048">
    <property type="entry name" value="EF_hand_dom"/>
</dbReference>
<evidence type="ECO:0000256" key="4">
    <source>
        <dbReference type="ARBA" id="ARBA00022837"/>
    </source>
</evidence>
<dbReference type="Proteomes" id="UP000887540">
    <property type="component" value="Unplaced"/>
</dbReference>
<dbReference type="CDD" id="cd00051">
    <property type="entry name" value="EFh"/>
    <property type="match status" value="1"/>
</dbReference>
<dbReference type="WBParaSite" id="ACRNAN_scaffold4022.g23463.t1">
    <property type="protein sequence ID" value="ACRNAN_scaffold4022.g23463.t1"/>
    <property type="gene ID" value="ACRNAN_scaffold4022.g23463"/>
</dbReference>
<evidence type="ECO:0000256" key="2">
    <source>
        <dbReference type="ARBA" id="ARBA00022723"/>
    </source>
</evidence>
<dbReference type="SUPFAM" id="SSF48366">
    <property type="entry name" value="Ras GEF"/>
    <property type="match status" value="1"/>
</dbReference>
<dbReference type="InterPro" id="IPR011992">
    <property type="entry name" value="EF-hand-dom_pair"/>
</dbReference>
<dbReference type="SUPFAM" id="SSF47473">
    <property type="entry name" value="EF-hand"/>
    <property type="match status" value="1"/>
</dbReference>
<evidence type="ECO:0000256" key="1">
    <source>
        <dbReference type="ARBA" id="ARBA00022658"/>
    </source>
</evidence>
<feature type="compositionally biased region" description="Low complexity" evidence="6">
    <location>
        <begin position="583"/>
        <end position="627"/>
    </location>
</feature>
<dbReference type="GO" id="GO:0005509">
    <property type="term" value="F:calcium ion binding"/>
    <property type="evidence" value="ECO:0007669"/>
    <property type="project" value="InterPro"/>
</dbReference>
<dbReference type="Gene3D" id="1.20.870.10">
    <property type="entry name" value="Son of sevenless (SoS) protein Chain: S domain 1"/>
    <property type="match status" value="1"/>
</dbReference>
<proteinExistence type="predicted"/>
<feature type="domain" description="EF-hand" evidence="9">
    <location>
        <begin position="399"/>
        <end position="434"/>
    </location>
</feature>
<dbReference type="SMART" id="SM00054">
    <property type="entry name" value="EFh"/>
    <property type="match status" value="2"/>
</dbReference>
<feature type="compositionally biased region" description="Polar residues" evidence="6">
    <location>
        <begin position="685"/>
        <end position="698"/>
    </location>
</feature>
<dbReference type="PRINTS" id="PR00008">
    <property type="entry name" value="DAGPEDOMAIN"/>
</dbReference>
<keyword evidence="1 5" id="KW-0344">Guanine-nucleotide releasing factor</keyword>
<dbReference type="InterPro" id="IPR020454">
    <property type="entry name" value="DAG/PE-bd"/>
</dbReference>
<evidence type="ECO:0000256" key="6">
    <source>
        <dbReference type="SAM" id="MobiDB-lite"/>
    </source>
</evidence>
<dbReference type="PANTHER" id="PTHR23113:SF252">
    <property type="entry name" value="RAS GUANYL-RELEASING PROTEIN 3"/>
    <property type="match status" value="1"/>
</dbReference>
<evidence type="ECO:0000313" key="10">
    <source>
        <dbReference type="Proteomes" id="UP000887540"/>
    </source>
</evidence>
<dbReference type="PROSITE" id="PS00479">
    <property type="entry name" value="ZF_DAG_PE_1"/>
    <property type="match status" value="1"/>
</dbReference>
<dbReference type="InterPro" id="IPR008937">
    <property type="entry name" value="Ras-like_GEF"/>
</dbReference>
<evidence type="ECO:0000256" key="5">
    <source>
        <dbReference type="PROSITE-ProRule" id="PRU00168"/>
    </source>
</evidence>
<dbReference type="InterPro" id="IPR002219">
    <property type="entry name" value="PKC_DAG/PE"/>
</dbReference>
<dbReference type="PROSITE" id="PS00018">
    <property type="entry name" value="EF_HAND_1"/>
    <property type="match status" value="1"/>
</dbReference>
<evidence type="ECO:0000313" key="11">
    <source>
        <dbReference type="WBParaSite" id="ACRNAN_scaffold4022.g23463.t1"/>
    </source>
</evidence>
<reference evidence="11" key="1">
    <citation type="submission" date="2022-11" db="UniProtKB">
        <authorList>
            <consortium name="WormBaseParasite"/>
        </authorList>
    </citation>
    <scope>IDENTIFICATION</scope>
</reference>
<dbReference type="SMART" id="SM00109">
    <property type="entry name" value="C1"/>
    <property type="match status" value="1"/>
</dbReference>